<accession>A0ACB8L841</accession>
<name>A0ACB8L841_CITSI</name>
<comment type="caution">
    <text evidence="1">The sequence shown here is derived from an EMBL/GenBank/DDBJ whole genome shotgun (WGS) entry which is preliminary data.</text>
</comment>
<dbReference type="Proteomes" id="UP000829398">
    <property type="component" value="Chromosome 4"/>
</dbReference>
<dbReference type="EMBL" id="CM039173">
    <property type="protein sequence ID" value="KAH9769619.1"/>
    <property type="molecule type" value="Genomic_DNA"/>
</dbReference>
<protein>
    <submittedName>
        <fullName evidence="1">Uncharacterized protein</fullName>
    </submittedName>
</protein>
<gene>
    <name evidence="1" type="ORF">KPL71_012082</name>
</gene>
<evidence type="ECO:0000313" key="2">
    <source>
        <dbReference type="Proteomes" id="UP000829398"/>
    </source>
</evidence>
<evidence type="ECO:0000313" key="1">
    <source>
        <dbReference type="EMBL" id="KAH9769619.1"/>
    </source>
</evidence>
<proteinExistence type="predicted"/>
<sequence length="684" mass="76928">MLKKKNFNKPRKTSTSVAPTAQEDIVGGLVVHNDGSKQESNIRDAFTSKAPHLALCKEDTDSRLDTIVQHVNKNNDSDNDVSDIDINDKEGFCEIDKMMFAKWDEVYNENLTLMTQVSNLLDDKAKLESEISYGKDLNSQGVFVKASQVIASPPTVKVSYLQNGKTVTHSSPVHQESWHQKLGHLNYRLLTRIVKTDAVKEVPLLKKKQLGICTSCQSGKQQKALHKAIQDKATSNLLQLLHMDLMGPIQVKSLAGKSKAFRVYNMRTQNIVESANVIIDNYQAFADYSIEEDITSLLETPNVGTATPKVRVIEKGQSSEPFLKEKELVEEDAFKETPENMKENVSKLQATMDLQDPIRKEPSSKVKKNHPYDLILVFGSTSSDHVQEFVSQMKREFEMSMMGELTYFLGLQMKQIENGIFVNQSKYAKSLVKRFGLNSAKHMRTHVSTNTKLTIDDIGSSVDPSLYICMIGSLLYLTASRPDICFSVGVCARYQANSKESHLAVVKRIIHFVSGIIKNGIWYTNDTNSSLVGYCDADWAVNVEDRKNTIGGCFYLGNNLVSWHSKKQNSISLSTAEAEYIAAGSCCTQLLWMKQMLAYYSMVQDTLTVFCDNTSAINISKTLVQHSRTKHIDIRYHFIRNLVESKTVSLEYINTEKQLVDIFTKGIDSKQFVFLRKALGVCSM</sequence>
<keyword evidence="2" id="KW-1185">Reference proteome</keyword>
<organism evidence="1 2">
    <name type="scientific">Citrus sinensis</name>
    <name type="common">Sweet orange</name>
    <name type="synonym">Citrus aurantium var. sinensis</name>
    <dbReference type="NCBI Taxonomy" id="2711"/>
    <lineage>
        <taxon>Eukaryota</taxon>
        <taxon>Viridiplantae</taxon>
        <taxon>Streptophyta</taxon>
        <taxon>Embryophyta</taxon>
        <taxon>Tracheophyta</taxon>
        <taxon>Spermatophyta</taxon>
        <taxon>Magnoliopsida</taxon>
        <taxon>eudicotyledons</taxon>
        <taxon>Gunneridae</taxon>
        <taxon>Pentapetalae</taxon>
        <taxon>rosids</taxon>
        <taxon>malvids</taxon>
        <taxon>Sapindales</taxon>
        <taxon>Rutaceae</taxon>
        <taxon>Aurantioideae</taxon>
        <taxon>Citrus</taxon>
    </lineage>
</organism>
<reference evidence="2" key="1">
    <citation type="journal article" date="2023" name="Hortic. Res.">
        <title>A chromosome-level phased genome enabling allele-level studies in sweet orange: a case study on citrus Huanglongbing tolerance.</title>
        <authorList>
            <person name="Wu B."/>
            <person name="Yu Q."/>
            <person name="Deng Z."/>
            <person name="Duan Y."/>
            <person name="Luo F."/>
            <person name="Gmitter F. Jr."/>
        </authorList>
    </citation>
    <scope>NUCLEOTIDE SEQUENCE [LARGE SCALE GENOMIC DNA]</scope>
    <source>
        <strain evidence="2">cv. Valencia</strain>
    </source>
</reference>